<gene>
    <name evidence="3" type="ORF">K8N75_10110</name>
</gene>
<dbReference type="InterPro" id="IPR011050">
    <property type="entry name" value="Pectin_lyase_fold/virulence"/>
</dbReference>
<dbReference type="Pfam" id="PF13205">
    <property type="entry name" value="Big_5"/>
    <property type="match status" value="3"/>
</dbReference>
<dbReference type="Gene3D" id="2.60.40.1220">
    <property type="match status" value="2"/>
</dbReference>
<dbReference type="InterPro" id="IPR014755">
    <property type="entry name" value="Cu-Rt/internalin_Ig-like"/>
</dbReference>
<dbReference type="Gene3D" id="2.160.20.10">
    <property type="entry name" value="Single-stranded right-handed beta-helix, Pectin lyase-like"/>
    <property type="match status" value="1"/>
</dbReference>
<keyword evidence="4" id="KW-1185">Reference proteome</keyword>
<dbReference type="RefSeq" id="WP_223791942.1">
    <property type="nucleotide sequence ID" value="NZ_JAIOUQ010000012.1"/>
</dbReference>
<feature type="domain" description="SbsA Ig-like" evidence="2">
    <location>
        <begin position="495"/>
        <end position="596"/>
    </location>
</feature>
<name>A0A8T5V3F1_9EURY</name>
<comment type="caution">
    <text evidence="3">The sequence shown here is derived from an EMBL/GenBank/DDBJ whole genome shotgun (WGS) entry which is preliminary data.</text>
</comment>
<keyword evidence="1" id="KW-0732">Signal</keyword>
<dbReference type="Proteomes" id="UP000825933">
    <property type="component" value="Unassembled WGS sequence"/>
</dbReference>
<evidence type="ECO:0000259" key="2">
    <source>
        <dbReference type="Pfam" id="PF13205"/>
    </source>
</evidence>
<evidence type="ECO:0000313" key="4">
    <source>
        <dbReference type="Proteomes" id="UP000825933"/>
    </source>
</evidence>
<organism evidence="3 4">
    <name type="scientific">Methanobacterium spitsbergense</name>
    <dbReference type="NCBI Taxonomy" id="2874285"/>
    <lineage>
        <taxon>Archaea</taxon>
        <taxon>Methanobacteriati</taxon>
        <taxon>Methanobacteriota</taxon>
        <taxon>Methanomada group</taxon>
        <taxon>Methanobacteria</taxon>
        <taxon>Methanobacteriales</taxon>
        <taxon>Methanobacteriaceae</taxon>
        <taxon>Methanobacterium</taxon>
    </lineage>
</organism>
<feature type="domain" description="SbsA Ig-like" evidence="2">
    <location>
        <begin position="599"/>
        <end position="698"/>
    </location>
</feature>
<evidence type="ECO:0000313" key="3">
    <source>
        <dbReference type="EMBL" id="MBZ2166391.1"/>
    </source>
</evidence>
<dbReference type="SUPFAM" id="SSF51126">
    <property type="entry name" value="Pectin lyase-like"/>
    <property type="match status" value="1"/>
</dbReference>
<proteinExistence type="predicted"/>
<reference evidence="4" key="1">
    <citation type="journal article" date="2022" name="Microbiol. Resour. Announc.">
        <title>Draft Genome Sequence of a Methanogenic Archaeon from West Spitsbergen Permafrost.</title>
        <authorList>
            <person name="Trubitsyn V."/>
            <person name="Rivkina E."/>
            <person name="Shcherbakova V."/>
        </authorList>
    </citation>
    <scope>NUCLEOTIDE SEQUENCE [LARGE SCALE GENOMIC DNA]</scope>
    <source>
        <strain evidence="4">VT</strain>
    </source>
</reference>
<protein>
    <submittedName>
        <fullName evidence="3">Ig-like domain-containing protein</fullName>
    </submittedName>
</protein>
<feature type="domain" description="SbsA Ig-like" evidence="2">
    <location>
        <begin position="392"/>
        <end position="493"/>
    </location>
</feature>
<sequence length="701" mass="74072">MILENRKLKVTLPLLLMGLAILFSFSIQAVSADPAQLYVNSSSGNDNYNGESPVFVSGIVGPKKSIKNATNAVISDGTVHIASGIYNENNIANFNKNINFIGENKYQTVIDGNKLGGLFSLGAQGVTYSYSFANMQFRNGSAFNGGAISNTCGNILIDNCIFKNNIASYSGAAIYGFGTGSAPATFTISNCNFTNNSASHGAIGIGLTSLSVTGSDFTSNTGSVASIIWSNFGTISNFQFNRVIGTGNLISSDYGGDVSLNWWGSNSDPSAKLTGVTAYNWLVLLSNSNPTTIDAGTTSTVTANLLYDNWILQDPTNPDFYYHDPAGGHVPDGIVVNFASDVLGTVNPLTGTMINGEASSIFTAGLNPGISTITLTVDAETVNTYVTINSVAPPVVTSTDPVNNAVNVALNKVIEIVFDKNIQLGMNPWIELYETGTGNTKTFTTNILDNVLSITPTSLLALGTQYSVILHSNSITDMGGIGLAAPYTTRFTTEAAPVVTSTSPLYNAFNVALNKVIQITFDKAIQLGTNPWIELKTSNSGTIVPYTTNIIGNVLSITPNSLLNAGTKYTVILHSNSITDMQGNGLNTPYTTIFTTTLPPVVTSTSPMNNEVNVAVNKVIQINFSKAIQLGTNSWIELKNQYGQIKPYTTSINGNTLNITANAAFARGTTYTVILHSNSVTSTGGAGLTTPYTTKFTTTTT</sequence>
<dbReference type="InterPro" id="IPR012334">
    <property type="entry name" value="Pectin_lyas_fold"/>
</dbReference>
<accession>A0A8T5V3F1</accession>
<dbReference type="InterPro" id="IPR032812">
    <property type="entry name" value="SbsA_Ig"/>
</dbReference>
<dbReference type="AlphaFoldDB" id="A0A8T5V3F1"/>
<dbReference type="EMBL" id="JAIOUQ010000012">
    <property type="protein sequence ID" value="MBZ2166391.1"/>
    <property type="molecule type" value="Genomic_DNA"/>
</dbReference>
<evidence type="ECO:0000256" key="1">
    <source>
        <dbReference type="ARBA" id="ARBA00022729"/>
    </source>
</evidence>